<dbReference type="AlphaFoldDB" id="A0A2J7ZKK4"/>
<sequence>MGCSGSKATEVKVDSLLSQALEKKLIHSVVNSKRRKSFKVKKSSFNNLMLQMPRLVAGFKKVREAWAVVTTGGTIK</sequence>
<gene>
    <name evidence="1" type="ORF">TSOC_013358</name>
</gene>
<proteinExistence type="predicted"/>
<dbReference type="EMBL" id="PGGS01001165">
    <property type="protein sequence ID" value="PNH00797.1"/>
    <property type="molecule type" value="Genomic_DNA"/>
</dbReference>
<name>A0A2J7ZKK4_9CHLO</name>
<protein>
    <submittedName>
        <fullName evidence="1">Uncharacterized protein</fullName>
    </submittedName>
</protein>
<evidence type="ECO:0000313" key="1">
    <source>
        <dbReference type="EMBL" id="PNH00797.1"/>
    </source>
</evidence>
<organism evidence="1 2">
    <name type="scientific">Tetrabaena socialis</name>
    <dbReference type="NCBI Taxonomy" id="47790"/>
    <lineage>
        <taxon>Eukaryota</taxon>
        <taxon>Viridiplantae</taxon>
        <taxon>Chlorophyta</taxon>
        <taxon>core chlorophytes</taxon>
        <taxon>Chlorophyceae</taxon>
        <taxon>CS clade</taxon>
        <taxon>Chlamydomonadales</taxon>
        <taxon>Tetrabaenaceae</taxon>
        <taxon>Tetrabaena</taxon>
    </lineage>
</organism>
<reference evidence="1 2" key="1">
    <citation type="journal article" date="2017" name="Mol. Biol. Evol.">
        <title>The 4-celled Tetrabaena socialis nuclear genome reveals the essential components for genetic control of cell number at the origin of multicellularity in the volvocine lineage.</title>
        <authorList>
            <person name="Featherston J."/>
            <person name="Arakaki Y."/>
            <person name="Hanschen E.R."/>
            <person name="Ferris P.J."/>
            <person name="Michod R.E."/>
            <person name="Olson B.J.S.C."/>
            <person name="Nozaki H."/>
            <person name="Durand P.M."/>
        </authorList>
    </citation>
    <scope>NUCLEOTIDE SEQUENCE [LARGE SCALE GENOMIC DNA]</scope>
    <source>
        <strain evidence="1 2">NIES-571</strain>
    </source>
</reference>
<keyword evidence="2" id="KW-1185">Reference proteome</keyword>
<feature type="non-terminal residue" evidence="1">
    <location>
        <position position="76"/>
    </location>
</feature>
<dbReference type="Proteomes" id="UP000236333">
    <property type="component" value="Unassembled WGS sequence"/>
</dbReference>
<evidence type="ECO:0000313" key="2">
    <source>
        <dbReference type="Proteomes" id="UP000236333"/>
    </source>
</evidence>
<accession>A0A2J7ZKK4</accession>
<comment type="caution">
    <text evidence="1">The sequence shown here is derived from an EMBL/GenBank/DDBJ whole genome shotgun (WGS) entry which is preliminary data.</text>
</comment>